<dbReference type="FunFam" id="1.10.287.380:FF:000001">
    <property type="entry name" value="Valine--tRNA ligase"/>
    <property type="match status" value="1"/>
</dbReference>
<dbReference type="SUPFAM" id="SSF52374">
    <property type="entry name" value="Nucleotidylyl transferase"/>
    <property type="match status" value="1"/>
</dbReference>
<dbReference type="Pfam" id="PF00133">
    <property type="entry name" value="tRNA-synt_1"/>
    <property type="match status" value="2"/>
</dbReference>
<feature type="short sequence motif" description="'HIGH' region" evidence="12">
    <location>
        <begin position="48"/>
        <end position="58"/>
    </location>
</feature>
<evidence type="ECO:0000313" key="16">
    <source>
        <dbReference type="EMBL" id="PLR84994.1"/>
    </source>
</evidence>
<evidence type="ECO:0000256" key="3">
    <source>
        <dbReference type="ARBA" id="ARBA00022490"/>
    </source>
</evidence>
<dbReference type="InterPro" id="IPR001412">
    <property type="entry name" value="aa-tRNA-synth_I_CS"/>
</dbReference>
<dbReference type="InterPro" id="IPR033705">
    <property type="entry name" value="Anticodon_Ia_Val"/>
</dbReference>
<keyword evidence="7 12" id="KW-0648">Protein biosynthesis</keyword>
<dbReference type="OrthoDB" id="9810365at2"/>
<dbReference type="Pfam" id="PF10458">
    <property type="entry name" value="Val_tRNA-synt_C"/>
    <property type="match status" value="1"/>
</dbReference>
<dbReference type="GO" id="GO:0005524">
    <property type="term" value="F:ATP binding"/>
    <property type="evidence" value="ECO:0007669"/>
    <property type="project" value="UniProtKB-UniRule"/>
</dbReference>
<gene>
    <name evidence="12" type="primary">valS</name>
    <name evidence="16" type="ORF">CU635_05060</name>
    <name evidence="17" type="ORF">CVD25_17470</name>
</gene>
<evidence type="ECO:0000256" key="9">
    <source>
        <dbReference type="ARBA" id="ARBA00023146"/>
    </source>
</evidence>
<comment type="similarity">
    <text evidence="11 12">Belongs to the class-I aminoacyl-tRNA synthetase family. ValS type 1 subfamily.</text>
</comment>
<comment type="caution">
    <text evidence="16">The sequence shown here is derived from an EMBL/GenBank/DDBJ whole genome shotgun (WGS) entry which is preliminary data.</text>
</comment>
<evidence type="ECO:0000256" key="11">
    <source>
        <dbReference type="ARBA" id="ARBA00060830"/>
    </source>
</evidence>
<evidence type="ECO:0000259" key="14">
    <source>
        <dbReference type="Pfam" id="PF08264"/>
    </source>
</evidence>
<dbReference type="InterPro" id="IPR014729">
    <property type="entry name" value="Rossmann-like_a/b/a_fold"/>
</dbReference>
<protein>
    <recommendedName>
        <fullName evidence="12">Valine--tRNA ligase</fullName>
        <ecNumber evidence="12">6.1.1.9</ecNumber>
    </recommendedName>
    <alternativeName>
        <fullName evidence="12">Valyl-tRNA synthetase</fullName>
        <shortName evidence="12">ValRS</shortName>
    </alternativeName>
</protein>
<dbReference type="Gene3D" id="3.40.50.620">
    <property type="entry name" value="HUPs"/>
    <property type="match status" value="3"/>
</dbReference>
<comment type="subunit">
    <text evidence="2 12">Monomer.</text>
</comment>
<dbReference type="AlphaFoldDB" id="A0A2N5GQ45"/>
<keyword evidence="6 12" id="KW-0067">ATP-binding</keyword>
<dbReference type="InterPro" id="IPR009080">
    <property type="entry name" value="tRNAsynth_Ia_anticodon-bd"/>
</dbReference>
<dbReference type="Pfam" id="PF08264">
    <property type="entry name" value="Anticodon_1"/>
    <property type="match status" value="1"/>
</dbReference>
<evidence type="ECO:0000256" key="10">
    <source>
        <dbReference type="ARBA" id="ARBA00047552"/>
    </source>
</evidence>
<dbReference type="PROSITE" id="PS00178">
    <property type="entry name" value="AA_TRNA_LIGASE_I"/>
    <property type="match status" value="1"/>
</dbReference>
<evidence type="ECO:0000259" key="13">
    <source>
        <dbReference type="Pfam" id="PF00133"/>
    </source>
</evidence>
<evidence type="ECO:0000313" key="17">
    <source>
        <dbReference type="EMBL" id="PLR93255.1"/>
    </source>
</evidence>
<proteinExistence type="inferred from homology"/>
<dbReference type="GO" id="GO:0002161">
    <property type="term" value="F:aminoacyl-tRNA deacylase activity"/>
    <property type="evidence" value="ECO:0007669"/>
    <property type="project" value="InterPro"/>
</dbReference>
<dbReference type="InterPro" id="IPR019499">
    <property type="entry name" value="Val-tRNA_synth_tRNA-bd"/>
</dbReference>
<dbReference type="InterPro" id="IPR010978">
    <property type="entry name" value="tRNA-bd_arm"/>
</dbReference>
<dbReference type="InterPro" id="IPR002300">
    <property type="entry name" value="aa-tRNA-synth_Ia"/>
</dbReference>
<evidence type="ECO:0000313" key="18">
    <source>
        <dbReference type="Proteomes" id="UP000234951"/>
    </source>
</evidence>
<comment type="domain">
    <text evidence="12">The C-terminal coiled-coil domain is crucial for aminoacylation activity.</text>
</comment>
<evidence type="ECO:0000256" key="6">
    <source>
        <dbReference type="ARBA" id="ARBA00022840"/>
    </source>
</evidence>
<dbReference type="EMBL" id="PGVA01000009">
    <property type="protein sequence ID" value="PLR84994.1"/>
    <property type="molecule type" value="Genomic_DNA"/>
</dbReference>
<reference evidence="17 19" key="2">
    <citation type="submission" date="2017-12" db="EMBL/GenBank/DDBJ databases">
        <title>Comparative Functional Genomics of Dry Heat Resistant strains isolated from the Viking Spacecraft.</title>
        <authorList>
            <person name="Seuylemezian A."/>
            <person name="Cooper K."/>
            <person name="Vaishampayan P."/>
        </authorList>
    </citation>
    <scope>NUCLEOTIDE SEQUENCE [LARGE SCALE GENOMIC DNA]</scope>
    <source>
        <strain evidence="17 19">ATCC 29669</strain>
    </source>
</reference>
<feature type="binding site" evidence="12">
    <location>
        <position position="527"/>
    </location>
    <ligand>
        <name>ATP</name>
        <dbReference type="ChEBI" id="CHEBI:30616"/>
    </ligand>
</feature>
<dbReference type="Proteomes" id="UP000234951">
    <property type="component" value="Unassembled WGS sequence"/>
</dbReference>
<keyword evidence="4 12" id="KW-0436">Ligase</keyword>
<keyword evidence="8 12" id="KW-0175">Coiled coil</keyword>
<dbReference type="SUPFAM" id="SSF46589">
    <property type="entry name" value="tRNA-binding arm"/>
    <property type="match status" value="1"/>
</dbReference>
<keyword evidence="19" id="KW-1185">Reference proteome</keyword>
<feature type="domain" description="Valyl-tRNA synthetase tRNA-binding arm" evidence="15">
    <location>
        <begin position="813"/>
        <end position="877"/>
    </location>
</feature>
<dbReference type="CDD" id="cd00817">
    <property type="entry name" value="ValRS_core"/>
    <property type="match status" value="1"/>
</dbReference>
<dbReference type="InterPro" id="IPR013155">
    <property type="entry name" value="M/V/L/I-tRNA-synth_anticd-bd"/>
</dbReference>
<dbReference type="Gene3D" id="3.90.740.10">
    <property type="entry name" value="Valyl/Leucyl/Isoleucyl-tRNA synthetase, editing domain"/>
    <property type="match status" value="1"/>
</dbReference>
<reference evidence="16 18" key="1">
    <citation type="submission" date="2017-11" db="EMBL/GenBank/DDBJ databases">
        <title>Comparitive Functional Genomics of Dry Heat Resistant strains isolated from the Viking Spacecraft.</title>
        <authorList>
            <person name="Seuylemezian A."/>
            <person name="Cooper K."/>
            <person name="Vaishampayan P."/>
        </authorList>
    </citation>
    <scope>NUCLEOTIDE SEQUENCE [LARGE SCALE GENOMIC DNA]</scope>
    <source>
        <strain evidence="16 18">M4.6</strain>
    </source>
</reference>
<feature type="domain" description="Aminoacyl-tRNA synthetase class Ia" evidence="13">
    <location>
        <begin position="20"/>
        <end position="433"/>
    </location>
</feature>
<feature type="domain" description="Methionyl/Valyl/Leucyl/Isoleucyl-tRNA synthetase anticodon-binding" evidence="14">
    <location>
        <begin position="607"/>
        <end position="753"/>
    </location>
</feature>
<feature type="coiled-coil region" evidence="12">
    <location>
        <begin position="811"/>
        <end position="880"/>
    </location>
</feature>
<feature type="domain" description="Aminoacyl-tRNA synthetase class Ia" evidence="13">
    <location>
        <begin position="439"/>
        <end position="564"/>
    </location>
</feature>
<dbReference type="Proteomes" id="UP000235114">
    <property type="component" value="Unassembled WGS sequence"/>
</dbReference>
<evidence type="ECO:0000256" key="5">
    <source>
        <dbReference type="ARBA" id="ARBA00022741"/>
    </source>
</evidence>
<dbReference type="FunFam" id="3.40.50.620:FF:000098">
    <property type="entry name" value="Valine--tRNA ligase"/>
    <property type="match status" value="1"/>
</dbReference>
<dbReference type="FunFam" id="3.40.50.620:FF:000032">
    <property type="entry name" value="Valine--tRNA ligase"/>
    <property type="match status" value="1"/>
</dbReference>
<comment type="function">
    <text evidence="12">Catalyzes the attachment of valine to tRNA(Val). As ValRS can inadvertently accommodate and process structurally similar amino acids such as threonine, to avoid such errors, it has a 'posttransfer' editing activity that hydrolyzes mischarged Thr-tRNA(Val) in a tRNA-dependent manner.</text>
</comment>
<dbReference type="PANTHER" id="PTHR11946:SF93">
    <property type="entry name" value="VALINE--TRNA LIGASE, CHLOROPLASTIC_MITOCHONDRIAL 2"/>
    <property type="match status" value="1"/>
</dbReference>
<keyword evidence="5 12" id="KW-0547">Nucleotide-binding</keyword>
<keyword evidence="9 12" id="KW-0030">Aminoacyl-tRNA synthetase</keyword>
<dbReference type="PRINTS" id="PR00986">
    <property type="entry name" value="TRNASYNTHVAL"/>
</dbReference>
<sequence length="880" mass="101775">MDQELTMPTKYDPKSTEQGRYEWWLKGKYFEAKDDEAKQPYTIVIPPPNVTGKLHLGHAWDTTLQDILTRMKRMQGYDVLWLPGMDHAGIATQAKVEEKLRNEGKSRYDLGRETFVAETWRWKEEYAEHIRQQWSKLGLGLDYSRERFTLDEGLSKAVREVFVSLYKKGLIYRGEYIINWDPSTKTALSDIEVIYKDVQGAFYHMQYPLADGSGHIEIATTRPETMLGDTAVAVHPEDERYQHLIGKTVMLPIVGREIPIVGDDYVDMEFGSGAVKITPAHDPNDFEIGNRHGLERVLVMNEDGTMNERAGKYEGMDRFECRKQIVKDLQEQGVLFKIEEHLHSVGHSERSGAVVEPYLSTQWFVKMQPLADAAVALQSKENKVHIVPDRFEKTYLHWMENIRDWCISRQLWWGHRIPAWYHKETGEVHVDHEPPADIENWEQDQDVLDTWFSSALWPFSTMGWPDADAADFKRYYPTAALVTGYDIIFFWVSRMIFQALEFTGERPFKDVLIHGLVRDAEGRKMSKSLGNGVDPMDVIDQYGADSLRYFLATGSSPGQDLRFSIEKVEATWNFANKIWNASRFALMNMNGLTALEIDLSGEKSVADKWILTRLNETIETVTRLSDRYEFGEVGRVLYNFIWDDFCDWYIEMAKLPLYGEDEAAKKTTRSILAFVLDQTMRLLHPFMPFITEEIWQNLPHRGESITTAEWPRAREEFTDQHAAAEMKLLVEVIRAVRNIRAEVNTPMSKKVKMILKAKNEETLEIIERNRAYIERFCNPEELLAGLEIETPDKAMTAVVSGLEIILPLEGLINIDEEIARLEKELSRLTQEVERVQKKLGNDGFVKKAPQKVIDEERAKEKDYLEKREAVQSRIKELSGE</sequence>
<comment type="domain">
    <text evidence="12">ValRS has two distinct active sites: one for aminoacylation and one for editing. The misactivated threonine is translocated from the active site to the editing site.</text>
</comment>
<dbReference type="GO" id="GO:0006438">
    <property type="term" value="P:valyl-tRNA aminoacylation"/>
    <property type="evidence" value="ECO:0007669"/>
    <property type="project" value="UniProtKB-UniRule"/>
</dbReference>
<evidence type="ECO:0000256" key="12">
    <source>
        <dbReference type="HAMAP-Rule" id="MF_02004"/>
    </source>
</evidence>
<evidence type="ECO:0000313" key="19">
    <source>
        <dbReference type="Proteomes" id="UP000235114"/>
    </source>
</evidence>
<dbReference type="SUPFAM" id="SSF50677">
    <property type="entry name" value="ValRS/IleRS/LeuRS editing domain"/>
    <property type="match status" value="1"/>
</dbReference>
<dbReference type="Gene3D" id="1.10.730.10">
    <property type="entry name" value="Isoleucyl-tRNA Synthetase, Domain 1"/>
    <property type="match status" value="1"/>
</dbReference>
<evidence type="ECO:0000256" key="2">
    <source>
        <dbReference type="ARBA" id="ARBA00011245"/>
    </source>
</evidence>
<accession>A0A2N5GQ45</accession>
<dbReference type="GO" id="GO:0005829">
    <property type="term" value="C:cytosol"/>
    <property type="evidence" value="ECO:0007669"/>
    <property type="project" value="TreeGrafter"/>
</dbReference>
<dbReference type="InterPro" id="IPR009008">
    <property type="entry name" value="Val/Leu/Ile-tRNA-synth_edit"/>
</dbReference>
<dbReference type="PANTHER" id="PTHR11946">
    <property type="entry name" value="VALYL-TRNA SYNTHETASES"/>
    <property type="match status" value="1"/>
</dbReference>
<name>A0A2N5GQ45_9BACI</name>
<dbReference type="FunFam" id="1.10.730.10:FF:000014">
    <property type="entry name" value="Valine--tRNA ligase"/>
    <property type="match status" value="1"/>
</dbReference>
<evidence type="ECO:0000256" key="1">
    <source>
        <dbReference type="ARBA" id="ARBA00004496"/>
    </source>
</evidence>
<dbReference type="InterPro" id="IPR037118">
    <property type="entry name" value="Val-tRNA_synth_C_sf"/>
</dbReference>
<evidence type="ECO:0000259" key="15">
    <source>
        <dbReference type="Pfam" id="PF10458"/>
    </source>
</evidence>
<organism evidence="16 18">
    <name type="scientific">Bacillus canaveralius</name>
    <dbReference type="NCBI Taxonomy" id="1403243"/>
    <lineage>
        <taxon>Bacteria</taxon>
        <taxon>Bacillati</taxon>
        <taxon>Bacillota</taxon>
        <taxon>Bacilli</taxon>
        <taxon>Bacillales</taxon>
        <taxon>Bacillaceae</taxon>
        <taxon>Bacillus</taxon>
    </lineage>
</organism>
<dbReference type="EMBL" id="PGVD01000054">
    <property type="protein sequence ID" value="PLR93255.1"/>
    <property type="molecule type" value="Genomic_DNA"/>
</dbReference>
<evidence type="ECO:0000256" key="8">
    <source>
        <dbReference type="ARBA" id="ARBA00023054"/>
    </source>
</evidence>
<dbReference type="EC" id="6.1.1.9" evidence="12"/>
<dbReference type="RefSeq" id="WP_101576095.1">
    <property type="nucleotide sequence ID" value="NZ_PGVA01000009.1"/>
</dbReference>
<dbReference type="HAMAP" id="MF_02004">
    <property type="entry name" value="Val_tRNA_synth_type1"/>
    <property type="match status" value="1"/>
</dbReference>
<dbReference type="FunFam" id="3.90.740.10:FF:000005">
    <property type="entry name" value="Valine--tRNA ligase, mitochondrial"/>
    <property type="match status" value="1"/>
</dbReference>
<dbReference type="CDD" id="cd07962">
    <property type="entry name" value="Anticodon_Ia_Val"/>
    <property type="match status" value="1"/>
</dbReference>
<dbReference type="Gene3D" id="1.10.287.380">
    <property type="entry name" value="Valyl-tRNA synthetase, C-terminal domain"/>
    <property type="match status" value="1"/>
</dbReference>
<dbReference type="GO" id="GO:0004832">
    <property type="term" value="F:valine-tRNA ligase activity"/>
    <property type="evidence" value="ECO:0007669"/>
    <property type="project" value="UniProtKB-UniRule"/>
</dbReference>
<dbReference type="NCBIfam" id="NF004349">
    <property type="entry name" value="PRK05729.1"/>
    <property type="match status" value="1"/>
</dbReference>
<dbReference type="NCBIfam" id="TIGR00422">
    <property type="entry name" value="valS"/>
    <property type="match status" value="1"/>
</dbReference>
<comment type="subcellular location">
    <subcellularLocation>
        <location evidence="1 12">Cytoplasm</location>
    </subcellularLocation>
</comment>
<feature type="short sequence motif" description="'KMSKS' region" evidence="12">
    <location>
        <begin position="524"/>
        <end position="528"/>
    </location>
</feature>
<evidence type="ECO:0000256" key="7">
    <source>
        <dbReference type="ARBA" id="ARBA00022917"/>
    </source>
</evidence>
<evidence type="ECO:0000256" key="4">
    <source>
        <dbReference type="ARBA" id="ARBA00022598"/>
    </source>
</evidence>
<dbReference type="InterPro" id="IPR002303">
    <property type="entry name" value="Valyl-tRNA_ligase"/>
</dbReference>
<comment type="catalytic activity">
    <reaction evidence="10 12">
        <text>tRNA(Val) + L-valine + ATP = L-valyl-tRNA(Val) + AMP + diphosphate</text>
        <dbReference type="Rhea" id="RHEA:10704"/>
        <dbReference type="Rhea" id="RHEA-COMP:9672"/>
        <dbReference type="Rhea" id="RHEA-COMP:9708"/>
        <dbReference type="ChEBI" id="CHEBI:30616"/>
        <dbReference type="ChEBI" id="CHEBI:33019"/>
        <dbReference type="ChEBI" id="CHEBI:57762"/>
        <dbReference type="ChEBI" id="CHEBI:78442"/>
        <dbReference type="ChEBI" id="CHEBI:78537"/>
        <dbReference type="ChEBI" id="CHEBI:456215"/>
        <dbReference type="EC" id="6.1.1.9"/>
    </reaction>
</comment>
<keyword evidence="3 12" id="KW-0963">Cytoplasm</keyword>
<dbReference type="SUPFAM" id="SSF47323">
    <property type="entry name" value="Anticodon-binding domain of a subclass of class I aminoacyl-tRNA synthetases"/>
    <property type="match status" value="1"/>
</dbReference>